<evidence type="ECO:0000313" key="2">
    <source>
        <dbReference type="EMBL" id="VDK83832.1"/>
    </source>
</evidence>
<name>A0A3P6T700_CYLGO</name>
<gene>
    <name evidence="2" type="ORF">CGOC_LOCUS8188</name>
</gene>
<accession>A0A3P6T700</accession>
<dbReference type="EMBL" id="UYRV01029625">
    <property type="protein sequence ID" value="VDK83832.1"/>
    <property type="molecule type" value="Genomic_DNA"/>
</dbReference>
<keyword evidence="3" id="KW-1185">Reference proteome</keyword>
<reference evidence="2 3" key="1">
    <citation type="submission" date="2018-11" db="EMBL/GenBank/DDBJ databases">
        <authorList>
            <consortium name="Pathogen Informatics"/>
        </authorList>
    </citation>
    <scope>NUCLEOTIDE SEQUENCE [LARGE SCALE GENOMIC DNA]</scope>
</reference>
<keyword evidence="1" id="KW-0732">Signal</keyword>
<dbReference type="Proteomes" id="UP000271889">
    <property type="component" value="Unassembled WGS sequence"/>
</dbReference>
<sequence>MRCLLVLVILVLASVGDAVVQDEEETCSGAKPCAPGVVLPVWQPQDSSLSYTLSLIPMATKIQPKHSILRRLKLTSMQINVL</sequence>
<protein>
    <submittedName>
        <fullName evidence="2">Uncharacterized protein</fullName>
    </submittedName>
</protein>
<dbReference type="AlphaFoldDB" id="A0A3P6T700"/>
<feature type="signal peptide" evidence="1">
    <location>
        <begin position="1"/>
        <end position="18"/>
    </location>
</feature>
<evidence type="ECO:0000313" key="3">
    <source>
        <dbReference type="Proteomes" id="UP000271889"/>
    </source>
</evidence>
<organism evidence="2 3">
    <name type="scientific">Cylicostephanus goldi</name>
    <name type="common">Nematode worm</name>
    <dbReference type="NCBI Taxonomy" id="71465"/>
    <lineage>
        <taxon>Eukaryota</taxon>
        <taxon>Metazoa</taxon>
        <taxon>Ecdysozoa</taxon>
        <taxon>Nematoda</taxon>
        <taxon>Chromadorea</taxon>
        <taxon>Rhabditida</taxon>
        <taxon>Rhabditina</taxon>
        <taxon>Rhabditomorpha</taxon>
        <taxon>Strongyloidea</taxon>
        <taxon>Strongylidae</taxon>
        <taxon>Cylicostephanus</taxon>
    </lineage>
</organism>
<proteinExistence type="predicted"/>
<evidence type="ECO:0000256" key="1">
    <source>
        <dbReference type="SAM" id="SignalP"/>
    </source>
</evidence>
<feature type="chain" id="PRO_5018068505" evidence="1">
    <location>
        <begin position="19"/>
        <end position="82"/>
    </location>
</feature>